<dbReference type="EMBL" id="NIZW01000011">
    <property type="protein sequence ID" value="PHQ34366.1"/>
    <property type="molecule type" value="Genomic_DNA"/>
</dbReference>
<proteinExistence type="predicted"/>
<dbReference type="OrthoDB" id="9824182at2"/>
<sequence length="380" mass="44255">MNPTTESVVLLWSVPCFDRLQDNPFPVYNRTFKLDWSELSEEATREILEILDAEKPMRPSPSGFDTAVISFERSKREPDNRMLKYRKHFKEVDERQLEESFNNDLETIRRFTFVNLNREYFETEDGEEITHYDMIRHVSGQDKPVIVGDVECMRRIGVIPAKNDCGWSSKKANTVAQFLDVVVRIANSRWNSSGHSITFEIPRDGDSSKYPSSESRKLLAAAFPDDEETMSVLSYFRQLHAGDNLLVRACQCYTETVSDERKAFWVNERRSTFEKIVDSPPRPFNTIHNRRKILQMFMYGGGLLHADSRHGDEKKLNEFLEANGPTHSIAIFNSCLHDFLRIAASVHNVIKPDFYHWINEQGLDRPTRTNIREMFTRLED</sequence>
<comment type="caution">
    <text evidence="1">The sequence shown here is derived from an EMBL/GenBank/DDBJ whole genome shotgun (WGS) entry which is preliminary data.</text>
</comment>
<organism evidence="1 2">
    <name type="scientific">Rhodopirellula bahusiensis</name>
    <dbReference type="NCBI Taxonomy" id="2014065"/>
    <lineage>
        <taxon>Bacteria</taxon>
        <taxon>Pseudomonadati</taxon>
        <taxon>Planctomycetota</taxon>
        <taxon>Planctomycetia</taxon>
        <taxon>Pirellulales</taxon>
        <taxon>Pirellulaceae</taxon>
        <taxon>Rhodopirellula</taxon>
    </lineage>
</organism>
<protein>
    <submittedName>
        <fullName evidence="1">Uncharacterized protein</fullName>
    </submittedName>
</protein>
<keyword evidence="2" id="KW-1185">Reference proteome</keyword>
<dbReference type="RefSeq" id="WP_143549257.1">
    <property type="nucleotide sequence ID" value="NZ_NIZW01000011.1"/>
</dbReference>
<name>A0A2G1W5R7_9BACT</name>
<accession>A0A2G1W5R7</accession>
<dbReference type="Proteomes" id="UP000225740">
    <property type="component" value="Unassembled WGS sequence"/>
</dbReference>
<reference evidence="1 2" key="1">
    <citation type="submission" date="2017-06" db="EMBL/GenBank/DDBJ databases">
        <title>Description of Rhodopirellula bahusiensis sp. nov.</title>
        <authorList>
            <person name="Kizina J."/>
            <person name="Harder J."/>
        </authorList>
    </citation>
    <scope>NUCLEOTIDE SEQUENCE [LARGE SCALE GENOMIC DNA]</scope>
    <source>
        <strain evidence="1 2">SWK21</strain>
    </source>
</reference>
<evidence type="ECO:0000313" key="1">
    <source>
        <dbReference type="EMBL" id="PHQ34366.1"/>
    </source>
</evidence>
<dbReference type="AlphaFoldDB" id="A0A2G1W5R7"/>
<evidence type="ECO:0000313" key="2">
    <source>
        <dbReference type="Proteomes" id="UP000225740"/>
    </source>
</evidence>
<dbReference type="GeneID" id="90609431"/>
<gene>
    <name evidence="1" type="ORF">CEE69_15220</name>
</gene>